<gene>
    <name evidence="2" type="ORF">VSS37_12365</name>
</gene>
<dbReference type="RefSeq" id="WP_324695643.1">
    <property type="nucleotide sequence ID" value="NZ_JAYMYJ010000112.1"/>
</dbReference>
<keyword evidence="3" id="KW-1185">Reference proteome</keyword>
<accession>A0ABU6CY54</accession>
<dbReference type="Proteomes" id="UP001308005">
    <property type="component" value="Unassembled WGS sequence"/>
</dbReference>
<dbReference type="Gene3D" id="3.40.390.70">
    <property type="match status" value="1"/>
</dbReference>
<feature type="domain" description="Zinc-ribbon" evidence="1">
    <location>
        <begin position="4"/>
        <end position="91"/>
    </location>
</feature>
<evidence type="ECO:0000259" key="1">
    <source>
        <dbReference type="Pfam" id="PF10005"/>
    </source>
</evidence>
<sequence length="340" mass="39472">MRRFHCTCGQEVMFEDSECSACGQLLGFNPETLEMLAVFADEGEELMFGDDGSLRPCALRDHPVACNWLIPAVDEHTQCRSCRLTRTIPAQTTPINVQRWNILETAKRRLVYSLLWLGLPVVDREEDPDVGLAFDFLEDQRTNPLVKKQVVLTGHNDGVITLHAIEADDVHRVKAREQMNERYRTVLGHMRHEIGHYYWDKLIRNSDWYPRFRRLFGGEEYYRQALDYYYTYGPAPNWGSRHISAYASAHPWEDWAESWAHYLHIMSTLETATGFGVLPQADVYSSDFHVLMQKWEQLTVLMNSLNRSMGMPDAYPFWLTPQVIVKLRFIHQVIAATAEK</sequence>
<name>A0ABU6CY54_9GAMM</name>
<dbReference type="PIRSF" id="PIRSF012641">
    <property type="entry name" value="UCP012641"/>
    <property type="match status" value="1"/>
</dbReference>
<organism evidence="2 3">
    <name type="scientific">Candidatus Thiothrix phosphatis</name>
    <dbReference type="NCBI Taxonomy" id="3112415"/>
    <lineage>
        <taxon>Bacteria</taxon>
        <taxon>Pseudomonadati</taxon>
        <taxon>Pseudomonadota</taxon>
        <taxon>Gammaproteobacteria</taxon>
        <taxon>Thiotrichales</taxon>
        <taxon>Thiotrichaceae</taxon>
        <taxon>Thiothrix</taxon>
    </lineage>
</organism>
<dbReference type="InterPro" id="IPR031321">
    <property type="entry name" value="UCP012641"/>
</dbReference>
<dbReference type="Pfam" id="PF15887">
    <property type="entry name" value="Peptidase_Mx"/>
    <property type="match status" value="1"/>
</dbReference>
<evidence type="ECO:0000313" key="3">
    <source>
        <dbReference type="Proteomes" id="UP001308005"/>
    </source>
</evidence>
<dbReference type="InterPro" id="IPR011201">
    <property type="entry name" value="Zinc-ribbon_6_bact"/>
</dbReference>
<proteinExistence type="predicted"/>
<comment type="caution">
    <text evidence="2">The sequence shown here is derived from an EMBL/GenBank/DDBJ whole genome shotgun (WGS) entry which is preliminary data.</text>
</comment>
<reference evidence="2 3" key="2">
    <citation type="submission" date="2024-01" db="EMBL/GenBank/DDBJ databases">
        <authorList>
            <person name="Xie X."/>
        </authorList>
    </citation>
    <scope>NUCLEOTIDE SEQUENCE [LARGE SCALE GENOMIC DNA]</scope>
    <source>
        <strain evidence="2">SCUT-1</strain>
    </source>
</reference>
<dbReference type="Pfam" id="PF10005">
    <property type="entry name" value="Zn_ribbon_DZR_6"/>
    <property type="match status" value="1"/>
</dbReference>
<protein>
    <submittedName>
        <fullName evidence="2">Zinc-binding metallopeptidase</fullName>
    </submittedName>
</protein>
<evidence type="ECO:0000313" key="2">
    <source>
        <dbReference type="EMBL" id="MEB4591778.1"/>
    </source>
</evidence>
<reference evidence="3" key="1">
    <citation type="submission" date="2023-07" db="EMBL/GenBank/DDBJ databases">
        <title>The carbon used by Thiothrix.</title>
        <authorList>
            <person name="Chen L."/>
        </authorList>
    </citation>
    <scope>NUCLEOTIDE SEQUENCE [LARGE SCALE GENOMIC DNA]</scope>
</reference>
<dbReference type="EMBL" id="JAYMYJ010000112">
    <property type="protein sequence ID" value="MEB4591778.1"/>
    <property type="molecule type" value="Genomic_DNA"/>
</dbReference>